<dbReference type="PANTHER" id="PTHR13448">
    <property type="entry name" value="TRANSMEMBRANE PROTEIN 214"/>
    <property type="match status" value="1"/>
</dbReference>
<evidence type="ECO:0008006" key="15">
    <source>
        <dbReference type="Google" id="ProtNLM"/>
    </source>
</evidence>
<keyword evidence="14" id="KW-1185">Reference proteome</keyword>
<evidence type="ECO:0000256" key="10">
    <source>
        <dbReference type="ARBA" id="ARBA00024938"/>
    </source>
</evidence>
<dbReference type="AlphaFoldDB" id="A0A9Q1QPK0"/>
<feature type="transmembrane region" description="Helical" evidence="12">
    <location>
        <begin position="573"/>
        <end position="592"/>
    </location>
</feature>
<organism evidence="13 14">
    <name type="scientific">Carnegiea gigantea</name>
    <dbReference type="NCBI Taxonomy" id="171969"/>
    <lineage>
        <taxon>Eukaryota</taxon>
        <taxon>Viridiplantae</taxon>
        <taxon>Streptophyta</taxon>
        <taxon>Embryophyta</taxon>
        <taxon>Tracheophyta</taxon>
        <taxon>Spermatophyta</taxon>
        <taxon>Magnoliopsida</taxon>
        <taxon>eudicotyledons</taxon>
        <taxon>Gunneridae</taxon>
        <taxon>Pentapetalae</taxon>
        <taxon>Caryophyllales</taxon>
        <taxon>Cactineae</taxon>
        <taxon>Cactaceae</taxon>
        <taxon>Cactoideae</taxon>
        <taxon>Echinocereeae</taxon>
        <taxon>Carnegiea</taxon>
    </lineage>
</organism>
<keyword evidence="7 12" id="KW-1133">Transmembrane helix</keyword>
<keyword evidence="9" id="KW-0325">Glycoprotein</keyword>
<feature type="region of interest" description="Disordered" evidence="11">
    <location>
        <begin position="1"/>
        <end position="135"/>
    </location>
</feature>
<keyword evidence="5" id="KW-0053">Apoptosis</keyword>
<dbReference type="GO" id="GO:0005794">
    <property type="term" value="C:Golgi apparatus"/>
    <property type="evidence" value="ECO:0007669"/>
    <property type="project" value="TreeGrafter"/>
</dbReference>
<evidence type="ECO:0000256" key="12">
    <source>
        <dbReference type="SAM" id="Phobius"/>
    </source>
</evidence>
<feature type="compositionally biased region" description="Basic and acidic residues" evidence="11">
    <location>
        <begin position="1"/>
        <end position="12"/>
    </location>
</feature>
<evidence type="ECO:0000256" key="9">
    <source>
        <dbReference type="ARBA" id="ARBA00023180"/>
    </source>
</evidence>
<evidence type="ECO:0000256" key="6">
    <source>
        <dbReference type="ARBA" id="ARBA00022824"/>
    </source>
</evidence>
<accession>A0A9Q1QPK0</accession>
<evidence type="ECO:0000256" key="5">
    <source>
        <dbReference type="ARBA" id="ARBA00022703"/>
    </source>
</evidence>
<dbReference type="EMBL" id="JAKOGI010000036">
    <property type="protein sequence ID" value="KAJ8447675.1"/>
    <property type="molecule type" value="Genomic_DNA"/>
</dbReference>
<dbReference type="GO" id="GO:0005789">
    <property type="term" value="C:endoplasmic reticulum membrane"/>
    <property type="evidence" value="ECO:0007669"/>
    <property type="project" value="UniProtKB-SubCell"/>
</dbReference>
<evidence type="ECO:0000256" key="8">
    <source>
        <dbReference type="ARBA" id="ARBA00023136"/>
    </source>
</evidence>
<evidence type="ECO:0000313" key="13">
    <source>
        <dbReference type="EMBL" id="KAJ8447675.1"/>
    </source>
</evidence>
<comment type="subcellular location">
    <subcellularLocation>
        <location evidence="1">Endoplasmic reticulum membrane</location>
        <topology evidence="1">Multi-pass membrane protein</topology>
    </subcellularLocation>
</comment>
<dbReference type="InterPro" id="IPR019308">
    <property type="entry name" value="TMEM214"/>
</dbReference>
<evidence type="ECO:0000256" key="4">
    <source>
        <dbReference type="ARBA" id="ARBA00022692"/>
    </source>
</evidence>
<name>A0A9Q1QPK0_9CARY</name>
<evidence type="ECO:0000313" key="14">
    <source>
        <dbReference type="Proteomes" id="UP001153076"/>
    </source>
</evidence>
<keyword evidence="4 12" id="KW-0812">Transmembrane</keyword>
<feature type="compositionally biased region" description="Low complexity" evidence="11">
    <location>
        <begin position="13"/>
        <end position="23"/>
    </location>
</feature>
<comment type="similarity">
    <text evidence="2">Belongs to the TMEM214 family.</text>
</comment>
<comment type="caution">
    <text evidence="13">The sequence shown here is derived from an EMBL/GenBank/DDBJ whole genome shotgun (WGS) entry which is preliminary data.</text>
</comment>
<evidence type="ECO:0000256" key="3">
    <source>
        <dbReference type="ARBA" id="ARBA00011720"/>
    </source>
</evidence>
<dbReference type="PANTHER" id="PTHR13448:SF0">
    <property type="entry name" value="TRANSMEMBRANE PROTEIN 214"/>
    <property type="match status" value="1"/>
</dbReference>
<evidence type="ECO:0000256" key="2">
    <source>
        <dbReference type="ARBA" id="ARBA00007984"/>
    </source>
</evidence>
<comment type="function">
    <text evidence="10">Critical mediator, in cooperation with CASP4, of endoplasmic reticulum-stress induced apoptosis. Required or the activation of CASP4 following endoplasmic reticulum stress.</text>
</comment>
<proteinExistence type="inferred from homology"/>
<reference evidence="13" key="1">
    <citation type="submission" date="2022-04" db="EMBL/GenBank/DDBJ databases">
        <title>Carnegiea gigantea Genome sequencing and assembly v2.</title>
        <authorList>
            <person name="Copetti D."/>
            <person name="Sanderson M.J."/>
            <person name="Burquez A."/>
            <person name="Wojciechowski M.F."/>
        </authorList>
    </citation>
    <scope>NUCLEOTIDE SEQUENCE</scope>
    <source>
        <strain evidence="13">SGP5-SGP5p</strain>
        <tissue evidence="13">Aerial part</tissue>
    </source>
</reference>
<dbReference type="Proteomes" id="UP001153076">
    <property type="component" value="Unassembled WGS sequence"/>
</dbReference>
<gene>
    <name evidence="13" type="ORF">Cgig2_031729</name>
</gene>
<feature type="compositionally biased region" description="Low complexity" evidence="11">
    <location>
        <begin position="36"/>
        <end position="58"/>
    </location>
</feature>
<keyword evidence="8 12" id="KW-0472">Membrane</keyword>
<protein>
    <recommendedName>
        <fullName evidence="15">Transmembrane protein 214-A</fullName>
    </recommendedName>
</protein>
<keyword evidence="6" id="KW-0256">Endoplasmic reticulum</keyword>
<dbReference type="OrthoDB" id="10022292at2759"/>
<evidence type="ECO:0000256" key="1">
    <source>
        <dbReference type="ARBA" id="ARBA00004477"/>
    </source>
</evidence>
<comment type="subunit">
    <text evidence="3">Constitutively interacts with CASP4; required for the localization of procaspase 4 to the ER.</text>
</comment>
<feature type="compositionally biased region" description="Basic and acidic residues" evidence="11">
    <location>
        <begin position="71"/>
        <end position="83"/>
    </location>
</feature>
<sequence>MEDSTYTHHDDASAGAGAGNNHGWQKVTYAKRRKNQQQQNKAKASGAAAASAADVAGDTDGNVFRAIEQQSEERHRRIVEAQKKAAALSDAPQKPRSKRDDSDYGESDEEIENGVVVEEKGEKKEKKKKKAEKKPKVTVSEAASKIVVDDLTAFLADVSGSYESQEDIQLMRFADYFGRAFAGVSAAQFPWVKTFKESPVARIAEGLVNKRLMDLDRCGCFPEQIPLSQIPDAVHRTSVDWINQRSVTALSSFVLLLLDSILADLGNQLSSSAKNPKKATQQPSSKSQVAQFMVLAMVLRRKPDVLVSLLPTLRENSKYQGQDKLPLIIWMISQASQGDLAVGLYAWAHNLLPMLNSKSSNNPLTRDLILQLIERILAAPKARSILVNGAVRKGERLIPPAELEILMRVTFPISAARVKATERFEAVYPTLKEVALAGAPGSKAMKQVSQQIFGFAVTAAGEGNPELSKEATNIALWCLKQNVDIYKHWDKMYLDNLQASVAILKKLSEEWREQHVNPSSIELVKQTIKSFQQKNEKALAGDNSGRQSQLREADKYCKVLMGRLSRGHGCLKALAFVVVALGVGAVVMSPNIESFDLKRLSVMLNSFQSV</sequence>
<dbReference type="Pfam" id="PF10151">
    <property type="entry name" value="TMEM214"/>
    <property type="match status" value="1"/>
</dbReference>
<feature type="compositionally biased region" description="Acidic residues" evidence="11">
    <location>
        <begin position="103"/>
        <end position="112"/>
    </location>
</feature>
<evidence type="ECO:0000256" key="11">
    <source>
        <dbReference type="SAM" id="MobiDB-lite"/>
    </source>
</evidence>
<evidence type="ECO:0000256" key="7">
    <source>
        <dbReference type="ARBA" id="ARBA00022989"/>
    </source>
</evidence>